<sequence length="433" mass="46757">MSVEELYSIYLDCGCRVTTDSRKISGGEIFFALRGENFDGNDYALAALEKGAAWAVADRAGLPENERLILTDDAFATLQQLAIWHRTHLRGGRLPVIGLTGTNGKTTTKNLLRAVLAKKYRVSATEGNLNNDIGVPLSLLAMRPDTEIAVIEMGANHPDDIAKLVRVSQPDYGLITNVGRAHLLGFGSFEGVKAAKGELYKWLGSRRGSVIFINEDDADLKGMAAGLPCHFFGYGRNYQHAGLLECTPEEPFLRIRLDGEVIATQLVGAYNADNVLAAIAVGDYFGVPRREAAAAIAAFTPDNIRSQMVRTQRNTLIVDAYNANPSSMHAALDNFASVQADRRLALLGDMKELGAESAAEHRKVVSRLVESGTDAMLVGPEFREAAAACGAEFPCFGSSDELAHHLREHPVSGALVLVKGSRSMAMEKVVEVL</sequence>
<dbReference type="GO" id="GO:0005524">
    <property type="term" value="F:ATP binding"/>
    <property type="evidence" value="ECO:0007669"/>
    <property type="project" value="UniProtKB-UniRule"/>
</dbReference>
<evidence type="ECO:0000259" key="12">
    <source>
        <dbReference type="Pfam" id="PF01225"/>
    </source>
</evidence>
<evidence type="ECO:0000256" key="9">
    <source>
        <dbReference type="ARBA" id="ARBA00023316"/>
    </source>
</evidence>
<keyword evidence="1 10" id="KW-0963">Cytoplasm</keyword>
<evidence type="ECO:0000259" key="14">
    <source>
        <dbReference type="Pfam" id="PF08245"/>
    </source>
</evidence>
<dbReference type="InterPro" id="IPR036565">
    <property type="entry name" value="Mur-like_cat_sf"/>
</dbReference>
<dbReference type="Pfam" id="PF02875">
    <property type="entry name" value="Mur_ligase_C"/>
    <property type="match status" value="1"/>
</dbReference>
<feature type="domain" description="Mur ligase C-terminal" evidence="13">
    <location>
        <begin position="305"/>
        <end position="422"/>
    </location>
</feature>
<keyword evidence="4 10" id="KW-0547">Nucleotide-binding</keyword>
<protein>
    <recommendedName>
        <fullName evidence="10 11">UDP-N-acetylmuramoyl-tripeptide--D-alanyl-D-alanine ligase</fullName>
        <ecNumber evidence="10 11">6.3.2.10</ecNumber>
    </recommendedName>
    <alternativeName>
        <fullName evidence="10">D-alanyl-D-alanine-adding enzyme</fullName>
    </alternativeName>
</protein>
<comment type="caution">
    <text evidence="15">The sequence shown here is derived from an EMBL/GenBank/DDBJ whole genome shotgun (WGS) entry which is preliminary data.</text>
</comment>
<keyword evidence="8 10" id="KW-0131">Cell cycle</keyword>
<dbReference type="GO" id="GO:0047480">
    <property type="term" value="F:UDP-N-acetylmuramoyl-tripeptide-D-alanyl-D-alanine ligase activity"/>
    <property type="evidence" value="ECO:0007669"/>
    <property type="project" value="UniProtKB-UniRule"/>
</dbReference>
<dbReference type="Proteomes" id="UP000823769">
    <property type="component" value="Unassembled WGS sequence"/>
</dbReference>
<dbReference type="InterPro" id="IPR051046">
    <property type="entry name" value="MurCDEF_CellWall_CoF430Synth"/>
</dbReference>
<dbReference type="GO" id="GO:0005737">
    <property type="term" value="C:cytoplasm"/>
    <property type="evidence" value="ECO:0007669"/>
    <property type="project" value="UniProtKB-SubCell"/>
</dbReference>
<comment type="pathway">
    <text evidence="10 11">Cell wall biogenesis; peptidoglycan biosynthesis.</text>
</comment>
<dbReference type="SUPFAM" id="SSF53623">
    <property type="entry name" value="MurD-like peptide ligases, catalytic domain"/>
    <property type="match status" value="1"/>
</dbReference>
<evidence type="ECO:0000256" key="7">
    <source>
        <dbReference type="ARBA" id="ARBA00022984"/>
    </source>
</evidence>
<dbReference type="GO" id="GO:0071555">
    <property type="term" value="P:cell wall organization"/>
    <property type="evidence" value="ECO:0007669"/>
    <property type="project" value="UniProtKB-KW"/>
</dbReference>
<dbReference type="SUPFAM" id="SSF53244">
    <property type="entry name" value="MurD-like peptide ligases, peptide-binding domain"/>
    <property type="match status" value="1"/>
</dbReference>
<evidence type="ECO:0000256" key="11">
    <source>
        <dbReference type="RuleBase" id="RU004136"/>
    </source>
</evidence>
<evidence type="ECO:0000256" key="1">
    <source>
        <dbReference type="ARBA" id="ARBA00022490"/>
    </source>
</evidence>
<comment type="similarity">
    <text evidence="10">Belongs to the MurCDEF family. MurF subfamily.</text>
</comment>
<evidence type="ECO:0000256" key="2">
    <source>
        <dbReference type="ARBA" id="ARBA00022598"/>
    </source>
</evidence>
<dbReference type="PANTHER" id="PTHR43024:SF1">
    <property type="entry name" value="UDP-N-ACETYLMURAMOYL-TRIPEPTIDE--D-ALANYL-D-ALANINE LIGASE"/>
    <property type="match status" value="1"/>
</dbReference>
<dbReference type="EMBL" id="JADILW010000059">
    <property type="protein sequence ID" value="MBO8480238.1"/>
    <property type="molecule type" value="Genomic_DNA"/>
</dbReference>
<evidence type="ECO:0000313" key="16">
    <source>
        <dbReference type="Proteomes" id="UP000823769"/>
    </source>
</evidence>
<evidence type="ECO:0000259" key="13">
    <source>
        <dbReference type="Pfam" id="PF02875"/>
    </source>
</evidence>
<keyword evidence="3 10" id="KW-0132">Cell division</keyword>
<dbReference type="PANTHER" id="PTHR43024">
    <property type="entry name" value="UDP-N-ACETYLMURAMOYL-TRIPEPTIDE--D-ALANYL-D-ALANINE LIGASE"/>
    <property type="match status" value="1"/>
</dbReference>
<keyword evidence="7 10" id="KW-0573">Peptidoglycan synthesis</keyword>
<reference evidence="15" key="1">
    <citation type="submission" date="2020-10" db="EMBL/GenBank/DDBJ databases">
        <authorList>
            <person name="Gilroy R."/>
        </authorList>
    </citation>
    <scope>NUCLEOTIDE SEQUENCE</scope>
    <source>
        <strain evidence="15">B3-1481</strain>
    </source>
</reference>
<evidence type="ECO:0000256" key="3">
    <source>
        <dbReference type="ARBA" id="ARBA00022618"/>
    </source>
</evidence>
<evidence type="ECO:0000256" key="6">
    <source>
        <dbReference type="ARBA" id="ARBA00022960"/>
    </source>
</evidence>
<dbReference type="NCBIfam" id="TIGR01143">
    <property type="entry name" value="murF"/>
    <property type="match status" value="1"/>
</dbReference>
<organism evidence="15 16">
    <name type="scientific">Candidatus Cryptobacteroides avistercoris</name>
    <dbReference type="NCBI Taxonomy" id="2840758"/>
    <lineage>
        <taxon>Bacteria</taxon>
        <taxon>Pseudomonadati</taxon>
        <taxon>Bacteroidota</taxon>
        <taxon>Bacteroidia</taxon>
        <taxon>Bacteroidales</taxon>
        <taxon>Candidatus Cryptobacteroides</taxon>
    </lineage>
</organism>
<dbReference type="SUPFAM" id="SSF63418">
    <property type="entry name" value="MurE/MurF N-terminal domain"/>
    <property type="match status" value="1"/>
</dbReference>
<comment type="subcellular location">
    <subcellularLocation>
        <location evidence="10 11">Cytoplasm</location>
    </subcellularLocation>
</comment>
<dbReference type="HAMAP" id="MF_02019">
    <property type="entry name" value="MurF"/>
    <property type="match status" value="1"/>
</dbReference>
<evidence type="ECO:0000256" key="4">
    <source>
        <dbReference type="ARBA" id="ARBA00022741"/>
    </source>
</evidence>
<reference evidence="15" key="2">
    <citation type="journal article" date="2021" name="PeerJ">
        <title>Extensive microbial diversity within the chicken gut microbiome revealed by metagenomics and culture.</title>
        <authorList>
            <person name="Gilroy R."/>
            <person name="Ravi A."/>
            <person name="Getino M."/>
            <person name="Pursley I."/>
            <person name="Horton D.L."/>
            <person name="Alikhan N.F."/>
            <person name="Baker D."/>
            <person name="Gharbi K."/>
            <person name="Hall N."/>
            <person name="Watson M."/>
            <person name="Adriaenssens E.M."/>
            <person name="Foster-Nyarko E."/>
            <person name="Jarju S."/>
            <person name="Secka A."/>
            <person name="Antonio M."/>
            <person name="Oren A."/>
            <person name="Chaudhuri R.R."/>
            <person name="La Ragione R."/>
            <person name="Hildebrand F."/>
            <person name="Pallen M.J."/>
        </authorList>
    </citation>
    <scope>NUCLEOTIDE SEQUENCE</scope>
    <source>
        <strain evidence="15">B3-1481</strain>
    </source>
</reference>
<keyword evidence="9 10" id="KW-0961">Cell wall biogenesis/degradation</keyword>
<comment type="catalytic activity">
    <reaction evidence="10 11">
        <text>D-alanyl-D-alanine + UDP-N-acetyl-alpha-D-muramoyl-L-alanyl-gamma-D-glutamyl-meso-2,6-diaminopimelate + ATP = UDP-N-acetyl-alpha-D-muramoyl-L-alanyl-gamma-D-glutamyl-meso-2,6-diaminopimeloyl-D-alanyl-D-alanine + ADP + phosphate + H(+)</text>
        <dbReference type="Rhea" id="RHEA:28374"/>
        <dbReference type="ChEBI" id="CHEBI:15378"/>
        <dbReference type="ChEBI" id="CHEBI:30616"/>
        <dbReference type="ChEBI" id="CHEBI:43474"/>
        <dbReference type="ChEBI" id="CHEBI:57822"/>
        <dbReference type="ChEBI" id="CHEBI:61386"/>
        <dbReference type="ChEBI" id="CHEBI:83905"/>
        <dbReference type="ChEBI" id="CHEBI:456216"/>
        <dbReference type="EC" id="6.3.2.10"/>
    </reaction>
</comment>
<proteinExistence type="inferred from homology"/>
<dbReference type="Pfam" id="PF01225">
    <property type="entry name" value="Mur_ligase"/>
    <property type="match status" value="1"/>
</dbReference>
<dbReference type="InterPro" id="IPR013221">
    <property type="entry name" value="Mur_ligase_cen"/>
</dbReference>
<dbReference type="Gene3D" id="3.90.190.20">
    <property type="entry name" value="Mur ligase, C-terminal domain"/>
    <property type="match status" value="1"/>
</dbReference>
<keyword evidence="6 10" id="KW-0133">Cell shape</keyword>
<dbReference type="GO" id="GO:0008360">
    <property type="term" value="P:regulation of cell shape"/>
    <property type="evidence" value="ECO:0007669"/>
    <property type="project" value="UniProtKB-KW"/>
</dbReference>
<dbReference type="InterPro" id="IPR000713">
    <property type="entry name" value="Mur_ligase_N"/>
</dbReference>
<accession>A0A9D9IZ92</accession>
<dbReference type="InterPro" id="IPR004101">
    <property type="entry name" value="Mur_ligase_C"/>
</dbReference>
<dbReference type="Gene3D" id="3.40.1390.10">
    <property type="entry name" value="MurE/MurF, N-terminal domain"/>
    <property type="match status" value="1"/>
</dbReference>
<gene>
    <name evidence="10" type="primary">murF</name>
    <name evidence="15" type="ORF">IAB76_03900</name>
</gene>
<dbReference type="InterPro" id="IPR035911">
    <property type="entry name" value="MurE/MurF_N"/>
</dbReference>
<feature type="domain" description="Mur ligase N-terminal catalytic" evidence="12">
    <location>
        <begin position="17"/>
        <end position="61"/>
    </location>
</feature>
<dbReference type="AlphaFoldDB" id="A0A9D9IZ92"/>
<feature type="domain" description="Mur ligase central" evidence="14">
    <location>
        <begin position="100"/>
        <end position="281"/>
    </location>
</feature>
<dbReference type="InterPro" id="IPR036615">
    <property type="entry name" value="Mur_ligase_C_dom_sf"/>
</dbReference>
<comment type="function">
    <text evidence="10 11">Involved in cell wall formation. Catalyzes the final step in the synthesis of UDP-N-acetylmuramoyl-pentapeptide, the precursor of murein.</text>
</comment>
<dbReference type="GO" id="GO:0009252">
    <property type="term" value="P:peptidoglycan biosynthetic process"/>
    <property type="evidence" value="ECO:0007669"/>
    <property type="project" value="UniProtKB-UniRule"/>
</dbReference>
<evidence type="ECO:0000313" key="15">
    <source>
        <dbReference type="EMBL" id="MBO8480238.1"/>
    </source>
</evidence>
<dbReference type="EC" id="6.3.2.10" evidence="10 11"/>
<dbReference type="Pfam" id="PF08245">
    <property type="entry name" value="Mur_ligase_M"/>
    <property type="match status" value="1"/>
</dbReference>
<evidence type="ECO:0000256" key="8">
    <source>
        <dbReference type="ARBA" id="ARBA00023306"/>
    </source>
</evidence>
<dbReference type="InterPro" id="IPR005863">
    <property type="entry name" value="UDP-N-AcMur_synth"/>
</dbReference>
<evidence type="ECO:0000256" key="10">
    <source>
        <dbReference type="HAMAP-Rule" id="MF_02019"/>
    </source>
</evidence>
<dbReference type="GO" id="GO:0051301">
    <property type="term" value="P:cell division"/>
    <property type="evidence" value="ECO:0007669"/>
    <property type="project" value="UniProtKB-KW"/>
</dbReference>
<keyword evidence="2 10" id="KW-0436">Ligase</keyword>
<dbReference type="Gene3D" id="3.40.1190.10">
    <property type="entry name" value="Mur-like, catalytic domain"/>
    <property type="match status" value="1"/>
</dbReference>
<keyword evidence="5 10" id="KW-0067">ATP-binding</keyword>
<feature type="binding site" evidence="10">
    <location>
        <begin position="101"/>
        <end position="107"/>
    </location>
    <ligand>
        <name>ATP</name>
        <dbReference type="ChEBI" id="CHEBI:30616"/>
    </ligand>
</feature>
<evidence type="ECO:0000256" key="5">
    <source>
        <dbReference type="ARBA" id="ARBA00022840"/>
    </source>
</evidence>
<name>A0A9D9IZ92_9BACT</name>